<feature type="compositionally biased region" description="Basic and acidic residues" evidence="4">
    <location>
        <begin position="12"/>
        <end position="26"/>
    </location>
</feature>
<dbReference type="GO" id="GO:0042803">
    <property type="term" value="F:protein homodimerization activity"/>
    <property type="evidence" value="ECO:0007669"/>
    <property type="project" value="InterPro"/>
</dbReference>
<dbReference type="Pfam" id="PF08558">
    <property type="entry name" value="TRF"/>
    <property type="match status" value="1"/>
</dbReference>
<gene>
    <name evidence="6" type="ORF">L207DRAFT_435530</name>
</gene>
<dbReference type="InterPro" id="IPR001005">
    <property type="entry name" value="SANT/Myb"/>
</dbReference>
<dbReference type="GO" id="GO:0003691">
    <property type="term" value="F:double-stranded telomeric DNA binding"/>
    <property type="evidence" value="ECO:0007669"/>
    <property type="project" value="TreeGrafter"/>
</dbReference>
<keyword evidence="3" id="KW-0131">Cell cycle</keyword>
<dbReference type="SMART" id="SM00717">
    <property type="entry name" value="SANT"/>
    <property type="match status" value="1"/>
</dbReference>
<keyword evidence="2" id="KW-0539">Nucleus</keyword>
<dbReference type="InterPro" id="IPR052833">
    <property type="entry name" value="Telomeric_DNA-bd_trans-reg"/>
</dbReference>
<dbReference type="SUPFAM" id="SSF46689">
    <property type="entry name" value="Homeodomain-like"/>
    <property type="match status" value="1"/>
</dbReference>
<dbReference type="InterPro" id="IPR009057">
    <property type="entry name" value="Homeodomain-like_sf"/>
</dbReference>
<dbReference type="InterPro" id="IPR017930">
    <property type="entry name" value="Myb_dom"/>
</dbReference>
<dbReference type="Proteomes" id="UP000235786">
    <property type="component" value="Unassembled WGS sequence"/>
</dbReference>
<feature type="region of interest" description="Disordered" evidence="4">
    <location>
        <begin position="379"/>
        <end position="398"/>
    </location>
</feature>
<reference evidence="6 7" key="1">
    <citation type="submission" date="2016-04" db="EMBL/GenBank/DDBJ databases">
        <title>A degradative enzymes factory behind the ericoid mycorrhizal symbiosis.</title>
        <authorList>
            <consortium name="DOE Joint Genome Institute"/>
            <person name="Martino E."/>
            <person name="Morin E."/>
            <person name="Grelet G."/>
            <person name="Kuo A."/>
            <person name="Kohler A."/>
            <person name="Daghino S."/>
            <person name="Barry K."/>
            <person name="Choi C."/>
            <person name="Cichocki N."/>
            <person name="Clum A."/>
            <person name="Copeland A."/>
            <person name="Hainaut M."/>
            <person name="Haridas S."/>
            <person name="Labutti K."/>
            <person name="Lindquist E."/>
            <person name="Lipzen A."/>
            <person name="Khouja H.-R."/>
            <person name="Murat C."/>
            <person name="Ohm R."/>
            <person name="Olson A."/>
            <person name="Spatafora J."/>
            <person name="Veneault-Fourrey C."/>
            <person name="Henrissat B."/>
            <person name="Grigoriev I."/>
            <person name="Martin F."/>
            <person name="Perotto S."/>
        </authorList>
    </citation>
    <scope>NUCLEOTIDE SEQUENCE [LARGE SCALE GENOMIC DNA]</scope>
    <source>
        <strain evidence="6 7">F</strain>
    </source>
</reference>
<dbReference type="PANTHER" id="PTHR47807:SF1">
    <property type="entry name" value="PROTEIN TBF1"/>
    <property type="match status" value="1"/>
</dbReference>
<accession>A0A2J6R9U1</accession>
<dbReference type="PANTHER" id="PTHR47807">
    <property type="entry name" value="PROTEIN TBF1"/>
    <property type="match status" value="1"/>
</dbReference>
<dbReference type="PROSITE" id="PS51294">
    <property type="entry name" value="HTH_MYB"/>
    <property type="match status" value="1"/>
</dbReference>
<keyword evidence="7" id="KW-1185">Reference proteome</keyword>
<dbReference type="Gene3D" id="1.10.10.60">
    <property type="entry name" value="Homeodomain-like"/>
    <property type="match status" value="1"/>
</dbReference>
<feature type="compositionally biased region" description="Polar residues" evidence="4">
    <location>
        <begin position="433"/>
        <end position="447"/>
    </location>
</feature>
<dbReference type="STRING" id="1149755.A0A2J6R9U1"/>
<evidence type="ECO:0000259" key="5">
    <source>
        <dbReference type="PROSITE" id="PS51294"/>
    </source>
</evidence>
<organism evidence="6 7">
    <name type="scientific">Hyaloscypha variabilis (strain UAMH 11265 / GT02V1 / F)</name>
    <name type="common">Meliniomyces variabilis</name>
    <dbReference type="NCBI Taxonomy" id="1149755"/>
    <lineage>
        <taxon>Eukaryota</taxon>
        <taxon>Fungi</taxon>
        <taxon>Dikarya</taxon>
        <taxon>Ascomycota</taxon>
        <taxon>Pezizomycotina</taxon>
        <taxon>Leotiomycetes</taxon>
        <taxon>Helotiales</taxon>
        <taxon>Hyaloscyphaceae</taxon>
        <taxon>Hyaloscypha</taxon>
        <taxon>Hyaloscypha variabilis</taxon>
    </lineage>
</organism>
<evidence type="ECO:0000256" key="3">
    <source>
        <dbReference type="ARBA" id="ARBA00023306"/>
    </source>
</evidence>
<proteinExistence type="predicted"/>
<sequence>MAPESSSLKRRRSDESQDMGEKRQRVEPVPTASRPAGNQISEEFQAALAKAAGATMEQHAPSSSALQLYEYGGAGNAAVEHTEHEDQGSGFTSDPHLYMRILSLPILESLSTQILSTLSQGKYQTTIEIVQSLELELGQAYTTLKSLFDQTKQIYSQKDAFLSADGLNIHEPNHRATIQITNLATFIAGVFDSSLGFYELNDNFIEAFIPDGEPLSKEVGDLFISLKTQMFLSAVTQGGPEKTKEDHLDDLFPIGFDEILISRHPNSGLAEGEEEFLLALKDRRDYLMSEVNDIDSIREMLAKFLWEDFLQSICDHLSKTYRPLIKPYMKRHALTAPASPVRASLQNASPSTDTLNPEFEGYLQRATQLTLNEFTPRFTDEHSQKHEGSCSPQHSSHDTAQDAFVDAVGTKQHNPSQATSTLEQYKRARKAASTKTLTDSTQKQGLASTRRPWTDVEENALLDGLDKVEGPHWSQILALYGKGGSLGEQLKDRNQVQLKDKARNLKLFFLKSSTKVPIHLQAVTGDLKTRAPTQAQRKENEARQKANAAEEQTRFESIMVLGRGLKDHDNSNPQVLSPARDESPLQVVEPASQDPVNVLQPEEEHLRQSLMAASNISEHARGAPTASMV</sequence>
<dbReference type="CDD" id="cd11660">
    <property type="entry name" value="SANT_TRF"/>
    <property type="match status" value="1"/>
</dbReference>
<keyword evidence="1" id="KW-0238">DNA-binding</keyword>
<dbReference type="GO" id="GO:0010833">
    <property type="term" value="P:telomere maintenance via telomere lengthening"/>
    <property type="evidence" value="ECO:0007669"/>
    <property type="project" value="TreeGrafter"/>
</dbReference>
<dbReference type="InterPro" id="IPR013867">
    <property type="entry name" value="Telomere_rpt-bd_fac_dimer_dom"/>
</dbReference>
<dbReference type="FunFam" id="1.10.10.60:FF:000137">
    <property type="entry name" value="MYB DNA binding protein"/>
    <property type="match status" value="1"/>
</dbReference>
<evidence type="ECO:0000256" key="4">
    <source>
        <dbReference type="SAM" id="MobiDB-lite"/>
    </source>
</evidence>
<evidence type="ECO:0000313" key="7">
    <source>
        <dbReference type="Proteomes" id="UP000235786"/>
    </source>
</evidence>
<dbReference type="AlphaFoldDB" id="A0A2J6R9U1"/>
<feature type="compositionally biased region" description="Basic and acidic residues" evidence="4">
    <location>
        <begin position="379"/>
        <end position="388"/>
    </location>
</feature>
<feature type="domain" description="HTH myb-type" evidence="5">
    <location>
        <begin position="450"/>
        <end position="502"/>
    </location>
</feature>
<evidence type="ECO:0000256" key="1">
    <source>
        <dbReference type="ARBA" id="ARBA00023125"/>
    </source>
</evidence>
<dbReference type="OrthoDB" id="3366990at2759"/>
<feature type="region of interest" description="Disordered" evidence="4">
    <location>
        <begin position="1"/>
        <end position="43"/>
    </location>
</feature>
<evidence type="ECO:0000313" key="6">
    <source>
        <dbReference type="EMBL" id="PMD35286.1"/>
    </source>
</evidence>
<feature type="region of interest" description="Disordered" evidence="4">
    <location>
        <begin position="529"/>
        <end position="551"/>
    </location>
</feature>
<name>A0A2J6R9U1_HYAVF</name>
<evidence type="ECO:0000256" key="2">
    <source>
        <dbReference type="ARBA" id="ARBA00023242"/>
    </source>
</evidence>
<dbReference type="EMBL" id="KZ613952">
    <property type="protein sequence ID" value="PMD35286.1"/>
    <property type="molecule type" value="Genomic_DNA"/>
</dbReference>
<protein>
    <recommendedName>
        <fullName evidence="5">HTH myb-type domain-containing protein</fullName>
    </recommendedName>
</protein>
<feature type="region of interest" description="Disordered" evidence="4">
    <location>
        <begin position="428"/>
        <end position="452"/>
    </location>
</feature>